<dbReference type="EMBL" id="AP012342">
    <property type="protein sequence ID" value="BAM06935.1"/>
    <property type="molecule type" value="Genomic_DNA"/>
</dbReference>
<gene>
    <name evidence="1" type="ordered locus">LFE_1250</name>
</gene>
<protein>
    <recommendedName>
        <fullName evidence="3">OsmC family protein</fullName>
    </recommendedName>
</protein>
<sequence length="188" mass="20174">MENTEKAPNGVNLEALIGTVTAVKSDPSLARFRFRAHNRWVAGAHSKTTIQGFYGTGKEDSSRKNPFVLEGDEPPVLLGGDAGPNAVEAVLHALASCLVVGLVYNATARGIGIDSMELELEGDLDLQGFLGLSKSVRPGYEGIRVICRVKSSATDAELQDLWTTSQEISPVLDIIRNPVPVFSELKKV</sequence>
<dbReference type="PANTHER" id="PTHR35368:SF1">
    <property type="entry name" value="HYDROPEROXIDE REDUCTASE"/>
    <property type="match status" value="1"/>
</dbReference>
<dbReference type="OrthoDB" id="9781312at2"/>
<proteinExistence type="predicted"/>
<dbReference type="RefSeq" id="WP_014449424.1">
    <property type="nucleotide sequence ID" value="NC_017094.1"/>
</dbReference>
<dbReference type="Pfam" id="PF02566">
    <property type="entry name" value="OsmC"/>
    <property type="match status" value="1"/>
</dbReference>
<dbReference type="KEGG" id="lfc:LFE_1250"/>
<dbReference type="Gene3D" id="3.30.300.20">
    <property type="match status" value="1"/>
</dbReference>
<dbReference type="InterPro" id="IPR036102">
    <property type="entry name" value="OsmC/Ohrsf"/>
</dbReference>
<dbReference type="PANTHER" id="PTHR35368">
    <property type="entry name" value="HYDROPEROXIDE REDUCTASE"/>
    <property type="match status" value="1"/>
</dbReference>
<accession>I0INT6</accession>
<evidence type="ECO:0000313" key="2">
    <source>
        <dbReference type="Proteomes" id="UP000007382"/>
    </source>
</evidence>
<evidence type="ECO:0008006" key="3">
    <source>
        <dbReference type="Google" id="ProtNLM"/>
    </source>
</evidence>
<dbReference type="InterPro" id="IPR015946">
    <property type="entry name" value="KH_dom-like_a/b"/>
</dbReference>
<dbReference type="Proteomes" id="UP000007382">
    <property type="component" value="Chromosome"/>
</dbReference>
<evidence type="ECO:0000313" key="1">
    <source>
        <dbReference type="EMBL" id="BAM06935.1"/>
    </source>
</evidence>
<dbReference type="InterPro" id="IPR052924">
    <property type="entry name" value="OsmC/Ohr_hydroprdx_reductase"/>
</dbReference>
<dbReference type="HOGENOM" id="CLU_100275_2_0_0"/>
<dbReference type="eggNOG" id="COG1765">
    <property type="taxonomic scope" value="Bacteria"/>
</dbReference>
<dbReference type="STRING" id="1162668.LFE_1250"/>
<dbReference type="InterPro" id="IPR003718">
    <property type="entry name" value="OsmC/Ohr_fam"/>
</dbReference>
<dbReference type="PATRIC" id="fig|1162668.3.peg.1456"/>
<dbReference type="AlphaFoldDB" id="I0INT6"/>
<name>I0INT6_LEPFC</name>
<keyword evidence="2" id="KW-1185">Reference proteome</keyword>
<organism evidence="1 2">
    <name type="scientific">Leptospirillum ferrooxidans (strain C2-3)</name>
    <dbReference type="NCBI Taxonomy" id="1162668"/>
    <lineage>
        <taxon>Bacteria</taxon>
        <taxon>Pseudomonadati</taxon>
        <taxon>Nitrospirota</taxon>
        <taxon>Nitrospiria</taxon>
        <taxon>Nitrospirales</taxon>
        <taxon>Nitrospiraceae</taxon>
        <taxon>Leptospirillum</taxon>
    </lineage>
</organism>
<reference evidence="1 2" key="1">
    <citation type="journal article" date="2012" name="J. Bacteriol.">
        <title>Complete Genome Sequence of Leptospirillum ferrooxidans Strain C2-3, Isolated from a Fresh Volcanic Ash Deposit on the Island of Miyake, Japan.</title>
        <authorList>
            <person name="Fujimura R."/>
            <person name="Sato Y."/>
            <person name="Nishizawa T."/>
            <person name="Oshima K."/>
            <person name="Kim S.-W."/>
            <person name="Hattori M."/>
            <person name="Kamijo T."/>
            <person name="Ohta H."/>
        </authorList>
    </citation>
    <scope>NUCLEOTIDE SEQUENCE [LARGE SCALE GENOMIC DNA]</scope>
    <source>
        <strain evidence="1 2">C2-3</strain>
    </source>
</reference>
<dbReference type="SUPFAM" id="SSF82784">
    <property type="entry name" value="OsmC-like"/>
    <property type="match status" value="1"/>
</dbReference>
<reference evidence="2" key="2">
    <citation type="submission" date="2012-03" db="EMBL/GenBank/DDBJ databases">
        <title>The complete genome sequence of the pioneer microbe on fresh volcanic deposit, Leptospirillum ferrooxidans strain C2-3.</title>
        <authorList>
            <person name="Fujimura R."/>
            <person name="Sato Y."/>
            <person name="Nishizawa T."/>
            <person name="Nanba K."/>
            <person name="Oshima K."/>
            <person name="Hattori M."/>
            <person name="Kamijo T."/>
            <person name="Ohta H."/>
        </authorList>
    </citation>
    <scope>NUCLEOTIDE SEQUENCE [LARGE SCALE GENOMIC DNA]</scope>
    <source>
        <strain evidence="2">C2-3</strain>
    </source>
</reference>